<accession>A0ABT1EJ19</accession>
<evidence type="ECO:0000256" key="9">
    <source>
        <dbReference type="ARBA" id="ARBA00022777"/>
    </source>
</evidence>
<keyword evidence="6" id="KW-0808">Transferase</keyword>
<dbReference type="InterPro" id="IPR003594">
    <property type="entry name" value="HATPase_dom"/>
</dbReference>
<dbReference type="InterPro" id="IPR036890">
    <property type="entry name" value="HATPase_C_sf"/>
</dbReference>
<keyword evidence="5" id="KW-0597">Phosphoprotein</keyword>
<evidence type="ECO:0000256" key="12">
    <source>
        <dbReference type="ARBA" id="ARBA00023012"/>
    </source>
</evidence>
<dbReference type="InterPro" id="IPR050398">
    <property type="entry name" value="HssS/ArlS-like"/>
</dbReference>
<evidence type="ECO:0000256" key="7">
    <source>
        <dbReference type="ARBA" id="ARBA00022692"/>
    </source>
</evidence>
<dbReference type="CDD" id="cd00082">
    <property type="entry name" value="HisKA"/>
    <property type="match status" value="1"/>
</dbReference>
<comment type="subcellular location">
    <subcellularLocation>
        <location evidence="2">Cell membrane</location>
        <topology evidence="2">Multi-pass membrane protein</topology>
    </subcellularLocation>
</comment>
<dbReference type="SMART" id="SM00388">
    <property type="entry name" value="HisKA"/>
    <property type="match status" value="1"/>
</dbReference>
<dbReference type="PANTHER" id="PTHR45528">
    <property type="entry name" value="SENSOR HISTIDINE KINASE CPXA"/>
    <property type="match status" value="1"/>
</dbReference>
<keyword evidence="13 15" id="KW-0472">Membrane</keyword>
<dbReference type="Gene3D" id="3.30.565.10">
    <property type="entry name" value="Histidine kinase-like ATPase, C-terminal domain"/>
    <property type="match status" value="1"/>
</dbReference>
<evidence type="ECO:0000256" key="5">
    <source>
        <dbReference type="ARBA" id="ARBA00022553"/>
    </source>
</evidence>
<feature type="coiled-coil region" evidence="14">
    <location>
        <begin position="235"/>
        <end position="269"/>
    </location>
</feature>
<gene>
    <name evidence="18" type="ORF">NK118_10555</name>
</gene>
<protein>
    <recommendedName>
        <fullName evidence="3">histidine kinase</fullName>
        <ecNumber evidence="3">2.7.13.3</ecNumber>
    </recommendedName>
</protein>
<feature type="transmembrane region" description="Helical" evidence="15">
    <location>
        <begin position="174"/>
        <end position="194"/>
    </location>
</feature>
<dbReference type="SMART" id="SM00387">
    <property type="entry name" value="HATPase_c"/>
    <property type="match status" value="1"/>
</dbReference>
<evidence type="ECO:0000259" key="17">
    <source>
        <dbReference type="PROSITE" id="PS50885"/>
    </source>
</evidence>
<feature type="domain" description="Histidine kinase" evidence="16">
    <location>
        <begin position="276"/>
        <end position="491"/>
    </location>
</feature>
<dbReference type="PROSITE" id="PS50109">
    <property type="entry name" value="HIS_KIN"/>
    <property type="match status" value="1"/>
</dbReference>
<dbReference type="Gene3D" id="1.10.287.130">
    <property type="match status" value="1"/>
</dbReference>
<comment type="catalytic activity">
    <reaction evidence="1">
        <text>ATP + protein L-histidine = ADP + protein N-phospho-L-histidine.</text>
        <dbReference type="EC" id="2.7.13.3"/>
    </reaction>
</comment>
<evidence type="ECO:0000256" key="14">
    <source>
        <dbReference type="SAM" id="Coils"/>
    </source>
</evidence>
<keyword evidence="11 15" id="KW-1133">Transmembrane helix</keyword>
<dbReference type="SMART" id="SM00304">
    <property type="entry name" value="HAMP"/>
    <property type="match status" value="1"/>
</dbReference>
<keyword evidence="7 15" id="KW-0812">Transmembrane</keyword>
<feature type="domain" description="HAMP" evidence="17">
    <location>
        <begin position="195"/>
        <end position="247"/>
    </location>
</feature>
<dbReference type="Pfam" id="PF00672">
    <property type="entry name" value="HAMP"/>
    <property type="match status" value="1"/>
</dbReference>
<dbReference type="PROSITE" id="PS50885">
    <property type="entry name" value="HAMP"/>
    <property type="match status" value="1"/>
</dbReference>
<evidence type="ECO:0000313" key="18">
    <source>
        <dbReference type="EMBL" id="MCP1110692.1"/>
    </source>
</evidence>
<evidence type="ECO:0000256" key="4">
    <source>
        <dbReference type="ARBA" id="ARBA00022475"/>
    </source>
</evidence>
<dbReference type="InterPro" id="IPR005467">
    <property type="entry name" value="His_kinase_dom"/>
</dbReference>
<keyword evidence="19" id="KW-1185">Reference proteome</keyword>
<dbReference type="SUPFAM" id="SSF158472">
    <property type="entry name" value="HAMP domain-like"/>
    <property type="match status" value="1"/>
</dbReference>
<keyword evidence="12" id="KW-0902">Two-component regulatory system</keyword>
<evidence type="ECO:0000256" key="8">
    <source>
        <dbReference type="ARBA" id="ARBA00022741"/>
    </source>
</evidence>
<dbReference type="Pfam" id="PF02518">
    <property type="entry name" value="HATPase_c"/>
    <property type="match status" value="1"/>
</dbReference>
<evidence type="ECO:0000256" key="2">
    <source>
        <dbReference type="ARBA" id="ARBA00004651"/>
    </source>
</evidence>
<keyword evidence="14" id="KW-0175">Coiled coil</keyword>
<sequence>MKKSLKGQLTKIFITLIAMMLFVLMMLNFSFLSPYYISQKLGEFDRIYHSIANQKAEIFDMDNDEARSRVSKIAENSNSQYFIIDTQLSMMVSNANEFDEKNLSAQLAGYQLGQAQKDGRLLVGDGNYEIYQIRDPRNDTEYIEMWGQQGSSYSFIVRSPLESIRESVTISNRFLMIVGLGMCAVCSLLIWVFAENITKPIKKLTYLSACMANLDFDARYTGNEQNEIGDLGMNFNRMSEKLEKTISELKRANNKLEQDIERKQKEEELRKQFLGSVSHELKTPIALIQGYAEGLKDGITQDPESQREYLNVILDEAGKMNEMVRNLLKLNELELGGDDVVFTRFNLTELVREVVNSMEIMIRQKEAVLCFKTEEDIYAWADPYKIEQVVRNYLSNALQHLDGDKVIEVKINQHEDKLRVSVFNTGSPISEEDINHIWDMFYKADKARTRAYGGNGIGLSIVKAIMDSLHQEFGVTNYDNGVEFWFELDAK</sequence>
<dbReference type="PANTHER" id="PTHR45528:SF1">
    <property type="entry name" value="SENSOR HISTIDINE KINASE CPXA"/>
    <property type="match status" value="1"/>
</dbReference>
<proteinExistence type="predicted"/>
<dbReference type="SUPFAM" id="SSF47384">
    <property type="entry name" value="Homodimeric domain of signal transducing histidine kinase"/>
    <property type="match status" value="1"/>
</dbReference>
<feature type="transmembrane region" description="Helical" evidence="15">
    <location>
        <begin position="12"/>
        <end position="37"/>
    </location>
</feature>
<keyword evidence="9 18" id="KW-0418">Kinase</keyword>
<dbReference type="CDD" id="cd06225">
    <property type="entry name" value="HAMP"/>
    <property type="match status" value="1"/>
</dbReference>
<keyword evidence="4" id="KW-1003">Cell membrane</keyword>
<evidence type="ECO:0000256" key="15">
    <source>
        <dbReference type="SAM" id="Phobius"/>
    </source>
</evidence>
<reference evidence="18 19" key="1">
    <citation type="journal article" date="2022" name="Genome Biol. Evol.">
        <title>Host diet, physiology and behaviors set the stage for Lachnospiraceae cladogenesis.</title>
        <authorList>
            <person name="Vera-Ponce De Leon A."/>
            <person name="Schneider M."/>
            <person name="Jahnes B.C."/>
            <person name="Sadowski V."/>
            <person name="Camuy-Velez L.A."/>
            <person name="Duan J."/>
            <person name="Sabree Z.L."/>
        </authorList>
    </citation>
    <scope>NUCLEOTIDE SEQUENCE [LARGE SCALE GENOMIC DNA]</scope>
    <source>
        <strain evidence="18 19">PAL227</strain>
    </source>
</reference>
<evidence type="ECO:0000313" key="19">
    <source>
        <dbReference type="Proteomes" id="UP001523565"/>
    </source>
</evidence>
<evidence type="ECO:0000256" key="3">
    <source>
        <dbReference type="ARBA" id="ARBA00012438"/>
    </source>
</evidence>
<dbReference type="InterPro" id="IPR036097">
    <property type="entry name" value="HisK_dim/P_sf"/>
</dbReference>
<keyword evidence="10" id="KW-0067">ATP-binding</keyword>
<dbReference type="SUPFAM" id="SSF55874">
    <property type="entry name" value="ATPase domain of HSP90 chaperone/DNA topoisomerase II/histidine kinase"/>
    <property type="match status" value="1"/>
</dbReference>
<dbReference type="EC" id="2.7.13.3" evidence="3"/>
<dbReference type="Pfam" id="PF00512">
    <property type="entry name" value="HisKA"/>
    <property type="match status" value="1"/>
</dbReference>
<evidence type="ECO:0000256" key="13">
    <source>
        <dbReference type="ARBA" id="ARBA00023136"/>
    </source>
</evidence>
<dbReference type="Gene3D" id="6.10.340.10">
    <property type="match status" value="1"/>
</dbReference>
<evidence type="ECO:0000259" key="16">
    <source>
        <dbReference type="PROSITE" id="PS50109"/>
    </source>
</evidence>
<organism evidence="18 19">
    <name type="scientific">Ohessyouella blattaphilus</name>
    <dbReference type="NCBI Taxonomy" id="2949333"/>
    <lineage>
        <taxon>Bacteria</taxon>
        <taxon>Bacillati</taxon>
        <taxon>Bacillota</taxon>
        <taxon>Clostridia</taxon>
        <taxon>Lachnospirales</taxon>
        <taxon>Lachnospiraceae</taxon>
        <taxon>Ohessyouella</taxon>
    </lineage>
</organism>
<dbReference type="InterPro" id="IPR003660">
    <property type="entry name" value="HAMP_dom"/>
</dbReference>
<keyword evidence="8" id="KW-0547">Nucleotide-binding</keyword>
<dbReference type="Proteomes" id="UP001523565">
    <property type="component" value="Unassembled WGS sequence"/>
</dbReference>
<name>A0ABT1EJ19_9FIRM</name>
<evidence type="ECO:0000256" key="11">
    <source>
        <dbReference type="ARBA" id="ARBA00022989"/>
    </source>
</evidence>
<evidence type="ECO:0000256" key="10">
    <source>
        <dbReference type="ARBA" id="ARBA00022840"/>
    </source>
</evidence>
<dbReference type="GO" id="GO:0016301">
    <property type="term" value="F:kinase activity"/>
    <property type="evidence" value="ECO:0007669"/>
    <property type="project" value="UniProtKB-KW"/>
</dbReference>
<evidence type="ECO:0000256" key="1">
    <source>
        <dbReference type="ARBA" id="ARBA00000085"/>
    </source>
</evidence>
<evidence type="ECO:0000256" key="6">
    <source>
        <dbReference type="ARBA" id="ARBA00022679"/>
    </source>
</evidence>
<dbReference type="InterPro" id="IPR003661">
    <property type="entry name" value="HisK_dim/P_dom"/>
</dbReference>
<dbReference type="EMBL" id="JAMZFV010000016">
    <property type="protein sequence ID" value="MCP1110692.1"/>
    <property type="molecule type" value="Genomic_DNA"/>
</dbReference>
<dbReference type="RefSeq" id="WP_262069571.1">
    <property type="nucleotide sequence ID" value="NZ_JAMXOC010000016.1"/>
</dbReference>
<comment type="caution">
    <text evidence="18">The sequence shown here is derived from an EMBL/GenBank/DDBJ whole genome shotgun (WGS) entry which is preliminary data.</text>
</comment>